<reference evidence="1" key="1">
    <citation type="submission" date="2023-06" db="EMBL/GenBank/DDBJ databases">
        <title>Genome-scale phylogeny and comparative genomics of the fungal order Sordariales.</title>
        <authorList>
            <consortium name="Lawrence Berkeley National Laboratory"/>
            <person name="Hensen N."/>
            <person name="Bonometti L."/>
            <person name="Westerberg I."/>
            <person name="Brannstrom I.O."/>
            <person name="Guillou S."/>
            <person name="Cros-Aarteil S."/>
            <person name="Calhoun S."/>
            <person name="Haridas S."/>
            <person name="Kuo A."/>
            <person name="Mondo S."/>
            <person name="Pangilinan J."/>
            <person name="Riley R."/>
            <person name="Labutti K."/>
            <person name="Andreopoulos B."/>
            <person name="Lipzen A."/>
            <person name="Chen C."/>
            <person name="Yanf M."/>
            <person name="Daum C."/>
            <person name="Ng V."/>
            <person name="Clum A."/>
            <person name="Steindorff A."/>
            <person name="Ohm R."/>
            <person name="Martin F."/>
            <person name="Silar P."/>
            <person name="Natvig D."/>
            <person name="Lalanne C."/>
            <person name="Gautier V."/>
            <person name="Ament-Velasquez S.L."/>
            <person name="Kruys A."/>
            <person name="Hutchinson M.I."/>
            <person name="Powell A.J."/>
            <person name="Barry K."/>
            <person name="Miller A.N."/>
            <person name="Grigoriev I.V."/>
            <person name="Debuchy R."/>
            <person name="Gladieux P."/>
            <person name="Thoren M.H."/>
            <person name="Johannesson H."/>
        </authorList>
    </citation>
    <scope>NUCLEOTIDE SEQUENCE</scope>
    <source>
        <strain evidence="1">CBS 540.89</strain>
    </source>
</reference>
<protein>
    <submittedName>
        <fullName evidence="1">Uncharacterized protein</fullName>
    </submittedName>
</protein>
<evidence type="ECO:0000313" key="2">
    <source>
        <dbReference type="Proteomes" id="UP001172159"/>
    </source>
</evidence>
<accession>A0AA40EYV2</accession>
<organism evidence="1 2">
    <name type="scientific">Apiosordaria backusii</name>
    <dbReference type="NCBI Taxonomy" id="314023"/>
    <lineage>
        <taxon>Eukaryota</taxon>
        <taxon>Fungi</taxon>
        <taxon>Dikarya</taxon>
        <taxon>Ascomycota</taxon>
        <taxon>Pezizomycotina</taxon>
        <taxon>Sordariomycetes</taxon>
        <taxon>Sordariomycetidae</taxon>
        <taxon>Sordariales</taxon>
        <taxon>Lasiosphaeriaceae</taxon>
        <taxon>Apiosordaria</taxon>
    </lineage>
</organism>
<keyword evidence="2" id="KW-1185">Reference proteome</keyword>
<evidence type="ECO:0000313" key="1">
    <source>
        <dbReference type="EMBL" id="KAK0748070.1"/>
    </source>
</evidence>
<dbReference type="Proteomes" id="UP001172159">
    <property type="component" value="Unassembled WGS sequence"/>
</dbReference>
<sequence length="114" mass="12543">MRIGARDLFGNLPPATTPGGSNCPIRCTPKHFVFAFARYLGTSHRYEYSVSLTPCDSSNIRSGCANESTAITVPERHAPTLDEAGRILVRVCCHRMNQTHFTLWSVAPLPILAQ</sequence>
<feature type="non-terminal residue" evidence="1">
    <location>
        <position position="1"/>
    </location>
</feature>
<dbReference type="EMBL" id="JAUKTV010000001">
    <property type="protein sequence ID" value="KAK0748070.1"/>
    <property type="molecule type" value="Genomic_DNA"/>
</dbReference>
<comment type="caution">
    <text evidence="1">The sequence shown here is derived from an EMBL/GenBank/DDBJ whole genome shotgun (WGS) entry which is preliminary data.</text>
</comment>
<dbReference type="AlphaFoldDB" id="A0AA40EYV2"/>
<name>A0AA40EYV2_9PEZI</name>
<proteinExistence type="predicted"/>
<gene>
    <name evidence="1" type="ORF">B0T21DRAFT_355757</name>
</gene>